<dbReference type="AlphaFoldDB" id="A0ABD1VSL7"/>
<keyword evidence="2" id="KW-1185">Reference proteome</keyword>
<organism evidence="1 2">
    <name type="scientific">Abeliophyllum distichum</name>
    <dbReference type="NCBI Taxonomy" id="126358"/>
    <lineage>
        <taxon>Eukaryota</taxon>
        <taxon>Viridiplantae</taxon>
        <taxon>Streptophyta</taxon>
        <taxon>Embryophyta</taxon>
        <taxon>Tracheophyta</taxon>
        <taxon>Spermatophyta</taxon>
        <taxon>Magnoliopsida</taxon>
        <taxon>eudicotyledons</taxon>
        <taxon>Gunneridae</taxon>
        <taxon>Pentapetalae</taxon>
        <taxon>asterids</taxon>
        <taxon>lamiids</taxon>
        <taxon>Lamiales</taxon>
        <taxon>Oleaceae</taxon>
        <taxon>Forsythieae</taxon>
        <taxon>Abeliophyllum</taxon>
    </lineage>
</organism>
<name>A0ABD1VSL7_9LAMI</name>
<dbReference type="EMBL" id="JBFOLK010000001">
    <property type="protein sequence ID" value="KAL2540317.1"/>
    <property type="molecule type" value="Genomic_DNA"/>
</dbReference>
<proteinExistence type="predicted"/>
<gene>
    <name evidence="1" type="ORF">Adt_01295</name>
</gene>
<accession>A0ABD1VSL7</accession>
<sequence length="171" mass="18317">MLNTQFTGVFECETGANGCLKSGGLARNRAYGLELSHDVAALSIKGSSIILNFSEGPRLVSLSPRDVQVATAKAAAMQKFDLIETPSSSSSSSMSSLVSAIDLSTTYEKLSQIVELPSLGSYFNSLELRNDFVYIENMWFDLDPPPPLWLCSGNGGGAADVENMSCFESLL</sequence>
<comment type="caution">
    <text evidence="1">The sequence shown here is derived from an EMBL/GenBank/DDBJ whole genome shotgun (WGS) entry which is preliminary data.</text>
</comment>
<protein>
    <submittedName>
        <fullName evidence="1">Dehydration-responsive element-binding protein 3</fullName>
    </submittedName>
</protein>
<reference evidence="2" key="1">
    <citation type="submission" date="2024-07" db="EMBL/GenBank/DDBJ databases">
        <title>Two chromosome-level genome assemblies of Korean endemic species Abeliophyllum distichum and Forsythia ovata (Oleaceae).</title>
        <authorList>
            <person name="Jang H."/>
        </authorList>
    </citation>
    <scope>NUCLEOTIDE SEQUENCE [LARGE SCALE GENOMIC DNA]</scope>
</reference>
<evidence type="ECO:0000313" key="2">
    <source>
        <dbReference type="Proteomes" id="UP001604336"/>
    </source>
</evidence>
<evidence type="ECO:0000313" key="1">
    <source>
        <dbReference type="EMBL" id="KAL2540317.1"/>
    </source>
</evidence>
<dbReference type="Proteomes" id="UP001604336">
    <property type="component" value="Unassembled WGS sequence"/>
</dbReference>